<proteinExistence type="inferred from homology"/>
<evidence type="ECO:0000313" key="12">
    <source>
        <dbReference type="EMBL" id="MTS27600.1"/>
    </source>
</evidence>
<dbReference type="AlphaFoldDB" id="A0A0D8J176"/>
<accession>A0A0D8J176</accession>
<dbReference type="PANTHER" id="PTHR34296">
    <property type="entry name" value="TRANSCRIPTIONAL ACTIVATOR PROTEIN MED"/>
    <property type="match status" value="1"/>
</dbReference>
<evidence type="ECO:0000313" key="13">
    <source>
        <dbReference type="EMBL" id="MTS51971.1"/>
    </source>
</evidence>
<evidence type="ECO:0000256" key="1">
    <source>
        <dbReference type="ARBA" id="ARBA00004193"/>
    </source>
</evidence>
<evidence type="ECO:0000313" key="9">
    <source>
        <dbReference type="EMBL" id="KJF40286.1"/>
    </source>
</evidence>
<gene>
    <name evidence="10" type="ORF">ASJ35_07125</name>
    <name evidence="11" type="ORF">FYJ76_04925</name>
    <name evidence="13" type="ORF">GMD52_10500</name>
    <name evidence="12" type="ORF">GMD59_09905</name>
    <name evidence="9" type="ORF">TQ39_07815</name>
</gene>
<reference evidence="11 16" key="4">
    <citation type="submission" date="2019-08" db="EMBL/GenBank/DDBJ databases">
        <title>In-depth cultivation of the pig gut microbiome towards novel bacterial diversity and tailored functional studies.</title>
        <authorList>
            <person name="Wylensek D."/>
            <person name="Hitch T.C.A."/>
            <person name="Clavel T."/>
        </authorList>
    </citation>
    <scope>NUCLEOTIDE SEQUENCE [LARGE SCALE GENOMIC DNA]</scope>
    <source>
        <strain evidence="11 16">WCA3-601-WT-6J</strain>
    </source>
</reference>
<dbReference type="Proteomes" id="UP000449193">
    <property type="component" value="Unassembled WGS sequence"/>
</dbReference>
<dbReference type="EMBL" id="LMUA01000007">
    <property type="protein sequence ID" value="KUE76770.1"/>
    <property type="molecule type" value="Genomic_DNA"/>
</dbReference>
<keyword evidence="14" id="KW-1185">Reference proteome</keyword>
<dbReference type="PATRIC" id="fig|1550024.3.peg.1770"/>
<dbReference type="EMBL" id="WMZR01000013">
    <property type="protein sequence ID" value="MTS51971.1"/>
    <property type="molecule type" value="Genomic_DNA"/>
</dbReference>
<keyword evidence="6" id="KW-0449">Lipoprotein</keyword>
<evidence type="ECO:0000256" key="6">
    <source>
        <dbReference type="ARBA" id="ARBA00023288"/>
    </source>
</evidence>
<dbReference type="Gene3D" id="3.40.50.2300">
    <property type="match status" value="2"/>
</dbReference>
<dbReference type="Proteomes" id="UP000053433">
    <property type="component" value="Unassembled WGS sequence"/>
</dbReference>
<evidence type="ECO:0000256" key="5">
    <source>
        <dbReference type="ARBA" id="ARBA00023136"/>
    </source>
</evidence>
<evidence type="ECO:0000256" key="7">
    <source>
        <dbReference type="SAM" id="SignalP"/>
    </source>
</evidence>
<evidence type="ECO:0000256" key="2">
    <source>
        <dbReference type="ARBA" id="ARBA00008610"/>
    </source>
</evidence>
<protein>
    <submittedName>
        <fullName evidence="11">BMP family ABC transporter substrate-binding protein</fullName>
    </submittedName>
    <submittedName>
        <fullName evidence="9">Membrane protein</fullName>
    </submittedName>
</protein>
<dbReference type="Proteomes" id="UP000472755">
    <property type="component" value="Unassembled WGS sequence"/>
</dbReference>
<reference evidence="10 15" key="2">
    <citation type="submission" date="2015-10" db="EMBL/GenBank/DDBJ databases">
        <title>A novel member of the family Ruminococcaceae isolated from human faeces.</title>
        <authorList>
            <person name="Shkoporov A.N."/>
            <person name="Chaplin A.V."/>
            <person name="Motuzova O.V."/>
            <person name="Kafarskaia L.I."/>
            <person name="Efimov B.A."/>
        </authorList>
    </citation>
    <scope>NUCLEOTIDE SEQUENCE [LARGE SCALE GENOMIC DNA]</scope>
    <source>
        <strain evidence="10 15">668</strain>
    </source>
</reference>
<reference evidence="17 18" key="3">
    <citation type="journal article" date="2019" name="Nat. Med.">
        <title>A library of human gut bacterial isolates paired with longitudinal multiomics data enables mechanistic microbiome research.</title>
        <authorList>
            <person name="Poyet M."/>
            <person name="Groussin M."/>
            <person name="Gibbons S.M."/>
            <person name="Avila-Pacheco J."/>
            <person name="Jiang X."/>
            <person name="Kearney S.M."/>
            <person name="Perrotta A.R."/>
            <person name="Berdy B."/>
            <person name="Zhao S."/>
            <person name="Lieberman T.D."/>
            <person name="Swanson P.K."/>
            <person name="Smith M."/>
            <person name="Roesemann S."/>
            <person name="Alexander J.E."/>
            <person name="Rich S.A."/>
            <person name="Livny J."/>
            <person name="Vlamakis H."/>
            <person name="Clish C."/>
            <person name="Bullock K."/>
            <person name="Deik A."/>
            <person name="Scott J."/>
            <person name="Pierce K.A."/>
            <person name="Xavier R.J."/>
            <person name="Alm E.J."/>
        </authorList>
    </citation>
    <scope>NUCLEOTIDE SEQUENCE [LARGE SCALE GENOMIC DNA]</scope>
    <source>
        <strain evidence="12 18">BIOML-A4</strain>
        <strain evidence="13 17">BIOML-A7</strain>
    </source>
</reference>
<comment type="similarity">
    <text evidence="2">Belongs to the BMP lipoprotein family.</text>
</comment>
<dbReference type="RefSeq" id="WP_009323595.1">
    <property type="nucleotide sequence ID" value="NZ_CAOJUJ010000058.1"/>
</dbReference>
<evidence type="ECO:0000313" key="16">
    <source>
        <dbReference type="Proteomes" id="UP000431913"/>
    </source>
</evidence>
<evidence type="ECO:0000313" key="15">
    <source>
        <dbReference type="Proteomes" id="UP000053433"/>
    </source>
</evidence>
<dbReference type="InterPro" id="IPR028082">
    <property type="entry name" value="Peripla_BP_I"/>
</dbReference>
<sequence length="364" mass="38393">MKKLLALALAVVLALSVFAGCAAGGKKAELALITDIGTIDDKSFNQGAWEGLVKYAEEKGISHQYYQPTEKSTTAYLESIDQAVKNGAKVIVTPGFLFEEPVYIAQDQYPDVTFILIDGNPHDADYNYKTADNCVGITYAEEQVGFLAGYAAVKDGMTKLGYMGGMAVPAVVKYGYGFVQGAEYAAQELGMADGSIELMYNYTGGFDATPEAQNQAASWYNNGTEVIFAAGGAVGNSVMAAAEAAGTKVIGVDVDQSGESETVITSAMKGLGTSVYDMIAAYYNGSFPGGENKVYDAANNGVALAMDTAKFDSFAKADYDTLFAALQNNTNNIASDILKNVDADNNEIALTDIPVKAVVVTEVK</sequence>
<dbReference type="PANTHER" id="PTHR34296:SF2">
    <property type="entry name" value="ABC TRANSPORTER GUANOSINE-BINDING PROTEIN NUPN"/>
    <property type="match status" value="1"/>
</dbReference>
<dbReference type="PROSITE" id="PS51257">
    <property type="entry name" value="PROKAR_LIPOPROTEIN"/>
    <property type="match status" value="1"/>
</dbReference>
<evidence type="ECO:0000313" key="11">
    <source>
        <dbReference type="EMBL" id="MST91283.1"/>
    </source>
</evidence>
<keyword evidence="4 7" id="KW-0732">Signal</keyword>
<dbReference type="EMBL" id="WMZU01000014">
    <property type="protein sequence ID" value="MTS27600.1"/>
    <property type="molecule type" value="Genomic_DNA"/>
</dbReference>
<evidence type="ECO:0000313" key="17">
    <source>
        <dbReference type="Proteomes" id="UP000449193"/>
    </source>
</evidence>
<dbReference type="Pfam" id="PF02608">
    <property type="entry name" value="Bmp"/>
    <property type="match status" value="1"/>
</dbReference>
<feature type="chain" id="PRO_5044053752" evidence="7">
    <location>
        <begin position="20"/>
        <end position="364"/>
    </location>
</feature>
<evidence type="ECO:0000313" key="18">
    <source>
        <dbReference type="Proteomes" id="UP000472755"/>
    </source>
</evidence>
<comment type="caution">
    <text evidence="9">The sequence shown here is derived from an EMBL/GenBank/DDBJ whole genome shotgun (WGS) entry which is preliminary data.</text>
</comment>
<evidence type="ECO:0000259" key="8">
    <source>
        <dbReference type="Pfam" id="PF02608"/>
    </source>
</evidence>
<dbReference type="Proteomes" id="UP000431913">
    <property type="component" value="Unassembled WGS sequence"/>
</dbReference>
<name>A0A0D8J176_9FIRM</name>
<dbReference type="InterPro" id="IPR050957">
    <property type="entry name" value="BMP_lipoprotein"/>
</dbReference>
<feature type="domain" description="ABC transporter substrate-binding protein PnrA-like" evidence="8">
    <location>
        <begin position="32"/>
        <end position="321"/>
    </location>
</feature>
<feature type="signal peptide" evidence="7">
    <location>
        <begin position="1"/>
        <end position="19"/>
    </location>
</feature>
<dbReference type="Proteomes" id="UP000032483">
    <property type="component" value="Unassembled WGS sequence"/>
</dbReference>
<evidence type="ECO:0000313" key="14">
    <source>
        <dbReference type="Proteomes" id="UP000032483"/>
    </source>
</evidence>
<dbReference type="GeneID" id="42856509"/>
<keyword evidence="5" id="KW-0472">Membrane</keyword>
<dbReference type="EMBL" id="VUNJ01000004">
    <property type="protein sequence ID" value="MST91283.1"/>
    <property type="molecule type" value="Genomic_DNA"/>
</dbReference>
<dbReference type="GO" id="GO:0005886">
    <property type="term" value="C:plasma membrane"/>
    <property type="evidence" value="ECO:0007669"/>
    <property type="project" value="UniProtKB-SubCell"/>
</dbReference>
<evidence type="ECO:0000313" key="10">
    <source>
        <dbReference type="EMBL" id="KUE76770.1"/>
    </source>
</evidence>
<comment type="subcellular location">
    <subcellularLocation>
        <location evidence="1">Cell membrane</location>
        <topology evidence="1">Lipid-anchor</topology>
    </subcellularLocation>
</comment>
<dbReference type="EMBL" id="JXXK01000008">
    <property type="protein sequence ID" value="KJF40286.1"/>
    <property type="molecule type" value="Genomic_DNA"/>
</dbReference>
<evidence type="ECO:0000256" key="3">
    <source>
        <dbReference type="ARBA" id="ARBA00022475"/>
    </source>
</evidence>
<dbReference type="InterPro" id="IPR003760">
    <property type="entry name" value="PnrA-like"/>
</dbReference>
<reference evidence="9" key="1">
    <citation type="submission" date="2015-02" db="EMBL/GenBank/DDBJ databases">
        <title>A novel member of the family Ruminococcaceae isolated from human feces.</title>
        <authorList>
            <person name="Shkoporov A.N."/>
            <person name="Chaplin A.V."/>
            <person name="Motuzova O.V."/>
            <person name="Kafarskaia L.I."/>
            <person name="Khokhlova E.V."/>
            <person name="Efimov B.A."/>
        </authorList>
    </citation>
    <scope>NUCLEOTIDE SEQUENCE [LARGE SCALE GENOMIC DNA]</scope>
    <source>
        <strain evidence="9">585-1</strain>
    </source>
</reference>
<dbReference type="CDD" id="cd06354">
    <property type="entry name" value="PBP1_PrnA-like"/>
    <property type="match status" value="1"/>
</dbReference>
<keyword evidence="3" id="KW-1003">Cell membrane</keyword>
<evidence type="ECO:0000256" key="4">
    <source>
        <dbReference type="ARBA" id="ARBA00022729"/>
    </source>
</evidence>
<accession>A0A0W7TSF9</accession>
<organism evidence="9 14">
    <name type="scientific">Ruthenibacterium lactatiformans</name>
    <dbReference type="NCBI Taxonomy" id="1550024"/>
    <lineage>
        <taxon>Bacteria</taxon>
        <taxon>Bacillati</taxon>
        <taxon>Bacillota</taxon>
        <taxon>Clostridia</taxon>
        <taxon>Eubacteriales</taxon>
        <taxon>Oscillospiraceae</taxon>
        <taxon>Ruthenibacterium</taxon>
    </lineage>
</organism>
<dbReference type="SUPFAM" id="SSF53822">
    <property type="entry name" value="Periplasmic binding protein-like I"/>
    <property type="match status" value="1"/>
</dbReference>